<reference evidence="2 3" key="1">
    <citation type="submission" date="2020-03" db="EMBL/GenBank/DDBJ databases">
        <title>Nocardioides sp. nov., isolated from fish.</title>
        <authorList>
            <person name="Hyun D.-W."/>
            <person name="Bae J.-W."/>
        </authorList>
    </citation>
    <scope>NUCLEOTIDE SEQUENCE [LARGE SCALE GENOMIC DNA]</scope>
    <source>
        <strain evidence="2 3">HDW12A</strain>
    </source>
</reference>
<evidence type="ECO:0000256" key="1">
    <source>
        <dbReference type="SAM" id="SignalP"/>
    </source>
</evidence>
<organism evidence="2 3">
    <name type="scientific">Nocardioides piscis</name>
    <dbReference type="NCBI Taxonomy" id="2714938"/>
    <lineage>
        <taxon>Bacteria</taxon>
        <taxon>Bacillati</taxon>
        <taxon>Actinomycetota</taxon>
        <taxon>Actinomycetes</taxon>
        <taxon>Propionibacteriales</taxon>
        <taxon>Nocardioidaceae</taxon>
        <taxon>Nocardioides</taxon>
    </lineage>
</organism>
<evidence type="ECO:0008006" key="4">
    <source>
        <dbReference type="Google" id="ProtNLM"/>
    </source>
</evidence>
<proteinExistence type="predicted"/>
<feature type="signal peptide" evidence="1">
    <location>
        <begin position="1"/>
        <end position="30"/>
    </location>
</feature>
<dbReference type="InterPro" id="IPR010916">
    <property type="entry name" value="TonB_box_CS"/>
</dbReference>
<evidence type="ECO:0000313" key="3">
    <source>
        <dbReference type="Proteomes" id="UP000502035"/>
    </source>
</evidence>
<keyword evidence="3" id="KW-1185">Reference proteome</keyword>
<accession>A0A6G7YDQ6</accession>
<gene>
    <name evidence="2" type="ORF">G7071_05415</name>
</gene>
<name>A0A6G7YDQ6_9ACTN</name>
<dbReference type="Proteomes" id="UP000502035">
    <property type="component" value="Chromosome"/>
</dbReference>
<feature type="chain" id="PRO_5026250149" description="Ig-like domain repeat protein" evidence="1">
    <location>
        <begin position="31"/>
        <end position="240"/>
    </location>
</feature>
<dbReference type="EMBL" id="CP049866">
    <property type="protein sequence ID" value="QIK74952.1"/>
    <property type="molecule type" value="Genomic_DNA"/>
</dbReference>
<protein>
    <recommendedName>
        <fullName evidence="4">Ig-like domain repeat protein</fullName>
    </recommendedName>
</protein>
<dbReference type="PROSITE" id="PS00430">
    <property type="entry name" value="TONB_DEPENDENT_REC_1"/>
    <property type="match status" value="1"/>
</dbReference>
<evidence type="ECO:0000313" key="2">
    <source>
        <dbReference type="EMBL" id="QIK74952.1"/>
    </source>
</evidence>
<dbReference type="RefSeq" id="WP_166315868.1">
    <property type="nucleotide sequence ID" value="NZ_CP049866.1"/>
</dbReference>
<dbReference type="Gene3D" id="2.60.120.260">
    <property type="entry name" value="Galactose-binding domain-like"/>
    <property type="match status" value="1"/>
</dbReference>
<sequence>MNKTTRILLGALTSIALVSPTVGLAGTAQATGETTQVRQLLKVKANKKLAISARKGYVHHNLTTDTVTVKAKGFRKGKVKFAIDGVSAGTVKLKKRKATLSIPSSLAVGEHVVTAKVKKVKKAKVKIVSFNSTMTLATTSVTVNRAEYEAPSITGQVVYKGSVATKGWVDTYNDDGDLTLGSASPDLLGVSSVKADGTFQIYTHDYLDFAPGTYTMKAFFEYDAGYDEYLFGTPITVTVV</sequence>
<keyword evidence="1" id="KW-0732">Signal</keyword>
<dbReference type="KEGG" id="npi:G7071_05415"/>
<dbReference type="AlphaFoldDB" id="A0A6G7YDQ6"/>